<dbReference type="InterPro" id="IPR003593">
    <property type="entry name" value="AAA+_ATPase"/>
</dbReference>
<evidence type="ECO:0000256" key="1">
    <source>
        <dbReference type="ARBA" id="ARBA00004202"/>
    </source>
</evidence>
<dbReference type="Proteomes" id="UP001163550">
    <property type="component" value="Chromosome"/>
</dbReference>
<dbReference type="GO" id="GO:0005524">
    <property type="term" value="F:ATP binding"/>
    <property type="evidence" value="ECO:0007669"/>
    <property type="project" value="UniProtKB-KW"/>
</dbReference>
<keyword evidence="3" id="KW-0813">Transport</keyword>
<sequence>MQQPLLEFKNVEISYDGEPTVRGINLTMQPGEILGIVGESGSGKSTLIRAAMGLLGPDGLVNRGEIVYKGQPVLDLDDEALRMLRGPEMGMIFQNCGSALCPIRTIGEQLYETMAQHGISDRQLVQEKATALFEKIHLSDAERILKSYPFELSGGMNQRVGIVMAMLLEPELLFADEPTSALDVTVQAQVVREMMVMREAFGTGIVVVTHNIGVVSFMADTVAVMCKGKLVEYGKTREVIDHPQQDYTRQLIAAMPRIKKVRHE</sequence>
<dbReference type="EMBL" id="CP087994">
    <property type="protein sequence ID" value="UYO62901.1"/>
    <property type="molecule type" value="Genomic_DNA"/>
</dbReference>
<dbReference type="SMART" id="SM00382">
    <property type="entry name" value="AAA"/>
    <property type="match status" value="1"/>
</dbReference>
<dbReference type="PROSITE" id="PS50893">
    <property type="entry name" value="ABC_TRANSPORTER_2"/>
    <property type="match status" value="1"/>
</dbReference>
<evidence type="ECO:0000256" key="6">
    <source>
        <dbReference type="ARBA" id="ARBA00022840"/>
    </source>
</evidence>
<evidence type="ECO:0000256" key="2">
    <source>
        <dbReference type="ARBA" id="ARBA00005417"/>
    </source>
</evidence>
<dbReference type="Pfam" id="PF00005">
    <property type="entry name" value="ABC_tran"/>
    <property type="match status" value="1"/>
</dbReference>
<evidence type="ECO:0000256" key="5">
    <source>
        <dbReference type="ARBA" id="ARBA00022741"/>
    </source>
</evidence>
<organism evidence="9 10">
    <name type="scientific">Acetobacterium wieringae</name>
    <dbReference type="NCBI Taxonomy" id="52694"/>
    <lineage>
        <taxon>Bacteria</taxon>
        <taxon>Bacillati</taxon>
        <taxon>Bacillota</taxon>
        <taxon>Clostridia</taxon>
        <taxon>Eubacteriales</taxon>
        <taxon>Eubacteriaceae</taxon>
        <taxon>Acetobacterium</taxon>
    </lineage>
</organism>
<dbReference type="SUPFAM" id="SSF52540">
    <property type="entry name" value="P-loop containing nucleoside triphosphate hydrolases"/>
    <property type="match status" value="1"/>
</dbReference>
<dbReference type="PANTHER" id="PTHR43297">
    <property type="entry name" value="OLIGOPEPTIDE TRANSPORT ATP-BINDING PROTEIN APPD"/>
    <property type="match status" value="1"/>
</dbReference>
<dbReference type="InterPro" id="IPR050388">
    <property type="entry name" value="ABC_Ni/Peptide_Import"/>
</dbReference>
<evidence type="ECO:0000256" key="3">
    <source>
        <dbReference type="ARBA" id="ARBA00022448"/>
    </source>
</evidence>
<accession>A0ABY6HEF5</accession>
<evidence type="ECO:0000259" key="8">
    <source>
        <dbReference type="PROSITE" id="PS50893"/>
    </source>
</evidence>
<evidence type="ECO:0000313" key="10">
    <source>
        <dbReference type="Proteomes" id="UP001163550"/>
    </source>
</evidence>
<keyword evidence="4" id="KW-1003">Cell membrane</keyword>
<proteinExistence type="inferred from homology"/>
<evidence type="ECO:0000313" key="9">
    <source>
        <dbReference type="EMBL" id="UYO62901.1"/>
    </source>
</evidence>
<dbReference type="PANTHER" id="PTHR43297:SF2">
    <property type="entry name" value="DIPEPTIDE TRANSPORT ATP-BINDING PROTEIN DPPD"/>
    <property type="match status" value="1"/>
</dbReference>
<keyword evidence="5" id="KW-0547">Nucleotide-binding</keyword>
<comment type="similarity">
    <text evidence="2">Belongs to the ABC transporter superfamily.</text>
</comment>
<keyword evidence="10" id="KW-1185">Reference proteome</keyword>
<gene>
    <name evidence="9" type="ORF">LNN31_00150</name>
</gene>
<feature type="domain" description="ABC transporter" evidence="8">
    <location>
        <begin position="6"/>
        <end position="252"/>
    </location>
</feature>
<evidence type="ECO:0000256" key="4">
    <source>
        <dbReference type="ARBA" id="ARBA00022475"/>
    </source>
</evidence>
<dbReference type="InterPro" id="IPR027417">
    <property type="entry name" value="P-loop_NTPase"/>
</dbReference>
<dbReference type="InterPro" id="IPR003439">
    <property type="entry name" value="ABC_transporter-like_ATP-bd"/>
</dbReference>
<keyword evidence="7" id="KW-0472">Membrane</keyword>
<protein>
    <submittedName>
        <fullName evidence="9">ABC transporter ATP-binding protein</fullName>
    </submittedName>
</protein>
<dbReference type="CDD" id="cd03257">
    <property type="entry name" value="ABC_NikE_OppD_transporters"/>
    <property type="match status" value="1"/>
</dbReference>
<name>A0ABY6HEF5_9FIRM</name>
<keyword evidence="6 9" id="KW-0067">ATP-binding</keyword>
<dbReference type="Gene3D" id="3.40.50.300">
    <property type="entry name" value="P-loop containing nucleotide triphosphate hydrolases"/>
    <property type="match status" value="1"/>
</dbReference>
<evidence type="ECO:0000256" key="7">
    <source>
        <dbReference type="ARBA" id="ARBA00023136"/>
    </source>
</evidence>
<reference evidence="9" key="1">
    <citation type="submission" date="2021-11" db="EMBL/GenBank/DDBJ databases">
        <title>Isoprene-degrading acetogen.</title>
        <authorList>
            <person name="Yang Y."/>
            <person name="Jin H."/>
            <person name="Yan J."/>
        </authorList>
    </citation>
    <scope>NUCLEOTIDE SEQUENCE</scope>
    <source>
        <strain evidence="9">Berkeley</strain>
    </source>
</reference>
<comment type="subcellular location">
    <subcellularLocation>
        <location evidence="1">Cell membrane</location>
        <topology evidence="1">Peripheral membrane protein</topology>
    </subcellularLocation>
</comment>
<dbReference type="RefSeq" id="WP_228881821.1">
    <property type="nucleotide sequence ID" value="NZ_CABIIK010000038.1"/>
</dbReference>